<keyword evidence="4 7" id="KW-0689">Ribosomal protein</keyword>
<evidence type="ECO:0000256" key="6">
    <source>
        <dbReference type="ARBA" id="ARBA00035160"/>
    </source>
</evidence>
<dbReference type="FunFam" id="3.30.420.80:FF:000010">
    <property type="entry name" value="30S ribosomal protein S11"/>
    <property type="match status" value="1"/>
</dbReference>
<dbReference type="GO" id="GO:1990904">
    <property type="term" value="C:ribonucleoprotein complex"/>
    <property type="evidence" value="ECO:0007669"/>
    <property type="project" value="UniProtKB-KW"/>
</dbReference>
<dbReference type="GO" id="GO:0019843">
    <property type="term" value="F:rRNA binding"/>
    <property type="evidence" value="ECO:0007669"/>
    <property type="project" value="UniProtKB-UniRule"/>
</dbReference>
<dbReference type="InterPro" id="IPR001971">
    <property type="entry name" value="Ribosomal_uS11"/>
</dbReference>
<keyword evidence="2 7" id="KW-0699">rRNA-binding</keyword>
<protein>
    <recommendedName>
        <fullName evidence="6 7">Small ribosomal subunit protein uS11</fullName>
    </recommendedName>
</protein>
<dbReference type="InterPro" id="IPR019981">
    <property type="entry name" value="Ribosomal_uS11_bac-type"/>
</dbReference>
<keyword evidence="3 7" id="KW-0694">RNA-binding</keyword>
<reference evidence="9 10" key="1">
    <citation type="journal article" date="2009" name="Appl. Environ. Microbiol.">
        <title>Genomic analysis of 'Elusimicrobium minutum,' the first cultivated representative of the phylum 'Elusimicrobia' (formerly termite group 1).</title>
        <authorList>
            <person name="Herlemann D.P.R."/>
            <person name="Geissinger O."/>
            <person name="Ikeda-Ohtsubo W."/>
            <person name="Kunin V."/>
            <person name="Sun H."/>
            <person name="Lapidus A."/>
            <person name="Hugenholtz P."/>
            <person name="Brune A."/>
        </authorList>
    </citation>
    <scope>NUCLEOTIDE SEQUENCE [LARGE SCALE GENOMIC DNA]</scope>
    <source>
        <strain evidence="9 10">Pei191</strain>
    </source>
</reference>
<evidence type="ECO:0000256" key="8">
    <source>
        <dbReference type="RuleBase" id="RU003629"/>
    </source>
</evidence>
<dbReference type="EMBL" id="CP001055">
    <property type="protein sequence ID" value="ACC98941.1"/>
    <property type="molecule type" value="Genomic_DNA"/>
</dbReference>
<gene>
    <name evidence="7" type="primary">rpsK</name>
    <name evidence="9" type="ordered locus">Emin_1392</name>
</gene>
<proteinExistence type="inferred from homology"/>
<evidence type="ECO:0000256" key="7">
    <source>
        <dbReference type="HAMAP-Rule" id="MF_01310"/>
    </source>
</evidence>
<dbReference type="PANTHER" id="PTHR11759">
    <property type="entry name" value="40S RIBOSOMAL PROTEIN S14/30S RIBOSOMAL PROTEIN S11"/>
    <property type="match status" value="1"/>
</dbReference>
<dbReference type="InterPro" id="IPR018102">
    <property type="entry name" value="Ribosomal_uS11_CS"/>
</dbReference>
<dbReference type="KEGG" id="emi:Emin_1392"/>
<dbReference type="InterPro" id="IPR036967">
    <property type="entry name" value="Ribosomal_uS11_sf"/>
</dbReference>
<evidence type="ECO:0000256" key="3">
    <source>
        <dbReference type="ARBA" id="ARBA00022884"/>
    </source>
</evidence>
<dbReference type="OrthoDB" id="9806415at2"/>
<dbReference type="NCBIfam" id="TIGR03632">
    <property type="entry name" value="uS11_bact"/>
    <property type="match status" value="1"/>
</dbReference>
<comment type="function">
    <text evidence="7">Located on the platform of the 30S subunit, it bridges several disparate RNA helices of the 16S rRNA. Forms part of the Shine-Dalgarno cleft in the 70S ribosome.</text>
</comment>
<evidence type="ECO:0000256" key="1">
    <source>
        <dbReference type="ARBA" id="ARBA00006194"/>
    </source>
</evidence>
<dbReference type="GO" id="GO:0006412">
    <property type="term" value="P:translation"/>
    <property type="evidence" value="ECO:0007669"/>
    <property type="project" value="UniProtKB-UniRule"/>
</dbReference>
<evidence type="ECO:0000256" key="2">
    <source>
        <dbReference type="ARBA" id="ARBA00022730"/>
    </source>
</evidence>
<name>B2KEJ5_ELUMP</name>
<dbReference type="AlphaFoldDB" id="B2KEJ5"/>
<comment type="subunit">
    <text evidence="7">Part of the 30S ribosomal subunit. Interacts with proteins S7 and S18. Binds to IF-3.</text>
</comment>
<dbReference type="Proteomes" id="UP000001029">
    <property type="component" value="Chromosome"/>
</dbReference>
<comment type="similarity">
    <text evidence="1 7 8">Belongs to the universal ribosomal protein uS11 family.</text>
</comment>
<evidence type="ECO:0000313" key="10">
    <source>
        <dbReference type="Proteomes" id="UP000001029"/>
    </source>
</evidence>
<evidence type="ECO:0000313" key="9">
    <source>
        <dbReference type="EMBL" id="ACC98941.1"/>
    </source>
</evidence>
<dbReference type="SUPFAM" id="SSF53137">
    <property type="entry name" value="Translational machinery components"/>
    <property type="match status" value="1"/>
</dbReference>
<dbReference type="Pfam" id="PF00411">
    <property type="entry name" value="Ribosomal_S11"/>
    <property type="match status" value="1"/>
</dbReference>
<dbReference type="HOGENOM" id="CLU_072439_5_3_0"/>
<keyword evidence="10" id="KW-1185">Reference proteome</keyword>
<dbReference type="PIRSF" id="PIRSF002131">
    <property type="entry name" value="Ribosomal_S11"/>
    <property type="match status" value="1"/>
</dbReference>
<accession>B2KEJ5</accession>
<evidence type="ECO:0000256" key="5">
    <source>
        <dbReference type="ARBA" id="ARBA00023274"/>
    </source>
</evidence>
<dbReference type="GO" id="GO:0005840">
    <property type="term" value="C:ribosome"/>
    <property type="evidence" value="ECO:0007669"/>
    <property type="project" value="UniProtKB-KW"/>
</dbReference>
<dbReference type="GO" id="GO:0003735">
    <property type="term" value="F:structural constituent of ribosome"/>
    <property type="evidence" value="ECO:0007669"/>
    <property type="project" value="InterPro"/>
</dbReference>
<dbReference type="HAMAP" id="MF_01310">
    <property type="entry name" value="Ribosomal_uS11"/>
    <property type="match status" value="1"/>
</dbReference>
<evidence type="ECO:0000256" key="4">
    <source>
        <dbReference type="ARBA" id="ARBA00022980"/>
    </source>
</evidence>
<dbReference type="PROSITE" id="PS00054">
    <property type="entry name" value="RIBOSOMAL_S11"/>
    <property type="match status" value="1"/>
</dbReference>
<dbReference type="RefSeq" id="WP_012415556.1">
    <property type="nucleotide sequence ID" value="NC_010644.1"/>
</dbReference>
<dbReference type="STRING" id="445932.Emin_1392"/>
<keyword evidence="5 7" id="KW-0687">Ribonucleoprotein</keyword>
<dbReference type="Gene3D" id="3.30.420.80">
    <property type="entry name" value="Ribosomal protein S11"/>
    <property type="match status" value="1"/>
</dbReference>
<dbReference type="NCBIfam" id="NF003698">
    <property type="entry name" value="PRK05309.1"/>
    <property type="match status" value="1"/>
</dbReference>
<organism evidence="9 10">
    <name type="scientific">Elusimicrobium minutum (strain Pei191)</name>
    <dbReference type="NCBI Taxonomy" id="445932"/>
    <lineage>
        <taxon>Bacteria</taxon>
        <taxon>Pseudomonadati</taxon>
        <taxon>Elusimicrobiota</taxon>
        <taxon>Elusimicrobia</taxon>
        <taxon>Elusimicrobiales</taxon>
        <taxon>Elusimicrobiaceae</taxon>
        <taxon>Elusimicrobium</taxon>
    </lineage>
</organism>
<sequence>MSEEKINKTAPVEEKTVAVKAKKKGTKMPAFGTAHIYCSFNNTIVTISDDKGNTLIWSSAGSHGFKGSKKSTPFAAQITCSKVGEKAVSLGMREVTVRVCGPGQGRETAVRALQQAGLNVAAIRDVTPIPHNGCRPPKARRV</sequence>